<dbReference type="AlphaFoldDB" id="A0A837HPQ7"/>
<proteinExistence type="predicted"/>
<evidence type="ECO:0000313" key="1">
    <source>
        <dbReference type="EMBL" id="KKR09136.1"/>
    </source>
</evidence>
<organism evidence="1 2">
    <name type="scientific">Candidatus Yanofskybacteria bacterium GW2011_GWD1_39_16</name>
    <dbReference type="NCBI Taxonomy" id="1619030"/>
    <lineage>
        <taxon>Bacteria</taxon>
        <taxon>Candidatus Yanofskyibacteriota</taxon>
    </lineage>
</organism>
<dbReference type="Proteomes" id="UP000033996">
    <property type="component" value="Unassembled WGS sequence"/>
</dbReference>
<protein>
    <submittedName>
        <fullName evidence="1">Uncharacterized protein</fullName>
    </submittedName>
</protein>
<name>A0A837HPQ7_9BACT</name>
<evidence type="ECO:0000313" key="2">
    <source>
        <dbReference type="Proteomes" id="UP000033996"/>
    </source>
</evidence>
<sequence>MSNETPLTFESKEQGSSKFIEIEWYNRGGGRDHVTLKIPVDWDIRALLEECKKDTDFWTKNYGLNWDEGEDNKWGVFAVWLKSRGAQEASIEKINSSTIK</sequence>
<accession>A0A837HPQ7</accession>
<dbReference type="EMBL" id="LBWL01000009">
    <property type="protein sequence ID" value="KKR09136.1"/>
    <property type="molecule type" value="Genomic_DNA"/>
</dbReference>
<gene>
    <name evidence="1" type="ORF">UT35_C0009G0003</name>
</gene>
<comment type="caution">
    <text evidence="1">The sequence shown here is derived from an EMBL/GenBank/DDBJ whole genome shotgun (WGS) entry which is preliminary data.</text>
</comment>
<reference evidence="1 2" key="1">
    <citation type="journal article" date="2015" name="Nature">
        <title>rRNA introns, odd ribosomes, and small enigmatic genomes across a large radiation of phyla.</title>
        <authorList>
            <person name="Brown C.T."/>
            <person name="Hug L.A."/>
            <person name="Thomas B.C."/>
            <person name="Sharon I."/>
            <person name="Castelle C.J."/>
            <person name="Singh A."/>
            <person name="Wilkins M.J."/>
            <person name="Williams K.H."/>
            <person name="Banfield J.F."/>
        </authorList>
    </citation>
    <scope>NUCLEOTIDE SEQUENCE [LARGE SCALE GENOMIC DNA]</scope>
</reference>